<feature type="transmembrane region" description="Helical" evidence="1">
    <location>
        <begin position="48"/>
        <end position="79"/>
    </location>
</feature>
<accession>A0A0H5P4Z4</accession>
<gene>
    <name evidence="2" type="ORF">ERS450000_02474</name>
</gene>
<name>A0A0H5P4Z4_NOCFR</name>
<organism evidence="2 3">
    <name type="scientific">Nocardia farcinica</name>
    <dbReference type="NCBI Taxonomy" id="37329"/>
    <lineage>
        <taxon>Bacteria</taxon>
        <taxon>Bacillati</taxon>
        <taxon>Actinomycetota</taxon>
        <taxon>Actinomycetes</taxon>
        <taxon>Mycobacteriales</taxon>
        <taxon>Nocardiaceae</taxon>
        <taxon>Nocardia</taxon>
    </lineage>
</organism>
<feature type="transmembrane region" description="Helical" evidence="1">
    <location>
        <begin position="21"/>
        <end position="42"/>
    </location>
</feature>
<dbReference type="AlphaFoldDB" id="A0A0H5P4Z4"/>
<keyword evidence="1" id="KW-0472">Membrane</keyword>
<evidence type="ECO:0000313" key="2">
    <source>
        <dbReference type="EMBL" id="CRY77576.1"/>
    </source>
</evidence>
<dbReference type="KEGG" id="nfr:ERS450000_02474"/>
<proteinExistence type="predicted"/>
<evidence type="ECO:0000313" key="3">
    <source>
        <dbReference type="Proteomes" id="UP000057820"/>
    </source>
</evidence>
<sequence length="212" mass="23362">MTTNTSTRNPERDLMDVLGLAVVKIVSGLLTAAFLALSWAVLFPMVSLPIVAAVAAGVFVHPWAGVGVAGGAVAGMVLWRRRSPETFERWLTARARARALAWFRYRRRWVALMTACNLVVREGERVMVPRWLEVWIGEADDLVLVRMLPGQCPEDFENRADRLAHAFGADECRVRVDGPGVIELNFRYGDALAAPVDLPHIDGGLGWTKEAA</sequence>
<keyword evidence="1" id="KW-0812">Transmembrane</keyword>
<keyword evidence="1" id="KW-1133">Transmembrane helix</keyword>
<reference evidence="3" key="1">
    <citation type="submission" date="2015-03" db="EMBL/GenBank/DDBJ databases">
        <authorList>
            <consortium name="Pathogen Informatics"/>
        </authorList>
    </citation>
    <scope>NUCLEOTIDE SEQUENCE [LARGE SCALE GENOMIC DNA]</scope>
    <source>
        <strain evidence="3">NCTC11134</strain>
    </source>
</reference>
<protein>
    <submittedName>
        <fullName evidence="2">Uncharacterized protein</fullName>
    </submittedName>
</protein>
<dbReference type="Proteomes" id="UP000057820">
    <property type="component" value="Chromosome 1"/>
</dbReference>
<dbReference type="RefSeq" id="WP_060592651.1">
    <property type="nucleotide sequence ID" value="NZ_CP031418.1"/>
</dbReference>
<dbReference type="EMBL" id="LN868938">
    <property type="protein sequence ID" value="CRY77576.1"/>
    <property type="molecule type" value="Genomic_DNA"/>
</dbReference>
<evidence type="ECO:0000256" key="1">
    <source>
        <dbReference type="SAM" id="Phobius"/>
    </source>
</evidence>